<dbReference type="Gene3D" id="3.40.50.2300">
    <property type="match status" value="1"/>
</dbReference>
<dbReference type="PANTHER" id="PTHR44520:SF2">
    <property type="entry name" value="RESPONSE REGULATOR RCP1"/>
    <property type="match status" value="1"/>
</dbReference>
<accession>A0A0E9N5T2</accession>
<dbReference type="Proteomes" id="UP000033121">
    <property type="component" value="Unassembled WGS sequence"/>
</dbReference>
<dbReference type="EMBL" id="BBWV01000004">
    <property type="protein sequence ID" value="GAO45163.1"/>
    <property type="molecule type" value="Genomic_DNA"/>
</dbReference>
<name>A0A0E9N5T2_9BACT</name>
<dbReference type="InterPro" id="IPR001789">
    <property type="entry name" value="Sig_transdc_resp-reg_receiver"/>
</dbReference>
<dbReference type="RefSeq" id="WP_046371121.1">
    <property type="nucleotide sequence ID" value="NZ_BBWV01000004.1"/>
</dbReference>
<dbReference type="PROSITE" id="PS50110">
    <property type="entry name" value="RESPONSE_REGULATORY"/>
    <property type="match status" value="1"/>
</dbReference>
<gene>
    <name evidence="3" type="ORF">FPE01S_04_04070</name>
</gene>
<dbReference type="CDD" id="cd17557">
    <property type="entry name" value="REC_Rcp-like"/>
    <property type="match status" value="1"/>
</dbReference>
<evidence type="ECO:0000313" key="3">
    <source>
        <dbReference type="EMBL" id="GAO45163.1"/>
    </source>
</evidence>
<evidence type="ECO:0000256" key="1">
    <source>
        <dbReference type="PROSITE-ProRule" id="PRU00169"/>
    </source>
</evidence>
<dbReference type="OrthoDB" id="7631574at2"/>
<dbReference type="Pfam" id="PF00072">
    <property type="entry name" value="Response_reg"/>
    <property type="match status" value="1"/>
</dbReference>
<evidence type="ECO:0000259" key="2">
    <source>
        <dbReference type="PROSITE" id="PS50110"/>
    </source>
</evidence>
<sequence length="134" mass="15022">MVFQKILIVDDDMDDFEILRGALESIPAAPTIGYAENGEKALDTLNRYGQSDNLPELIVLDLNMPLKNGTETLRSLKADPRFRHIPVIIYSTSINPLEANKCMQLGALSYITKPISHEESVETAKLFQSICEKR</sequence>
<dbReference type="GO" id="GO:0000160">
    <property type="term" value="P:phosphorelay signal transduction system"/>
    <property type="evidence" value="ECO:0007669"/>
    <property type="project" value="InterPro"/>
</dbReference>
<comment type="caution">
    <text evidence="3">The sequence shown here is derived from an EMBL/GenBank/DDBJ whole genome shotgun (WGS) entry which is preliminary data.</text>
</comment>
<dbReference type="AlphaFoldDB" id="A0A0E9N5T2"/>
<proteinExistence type="predicted"/>
<keyword evidence="4" id="KW-1185">Reference proteome</keyword>
<keyword evidence="1" id="KW-0597">Phosphoprotein</keyword>
<protein>
    <submittedName>
        <fullName evidence="3">Putative two-component response regulator</fullName>
    </submittedName>
</protein>
<dbReference type="InterPro" id="IPR011006">
    <property type="entry name" value="CheY-like_superfamily"/>
</dbReference>
<dbReference type="STRING" id="1220578.FPE01S_04_04070"/>
<dbReference type="InterPro" id="IPR052893">
    <property type="entry name" value="TCS_response_regulator"/>
</dbReference>
<feature type="modified residue" description="4-aspartylphosphate" evidence="1">
    <location>
        <position position="61"/>
    </location>
</feature>
<organism evidence="3 4">
    <name type="scientific">Flavihumibacter petaseus NBRC 106054</name>
    <dbReference type="NCBI Taxonomy" id="1220578"/>
    <lineage>
        <taxon>Bacteria</taxon>
        <taxon>Pseudomonadati</taxon>
        <taxon>Bacteroidota</taxon>
        <taxon>Chitinophagia</taxon>
        <taxon>Chitinophagales</taxon>
        <taxon>Chitinophagaceae</taxon>
        <taxon>Flavihumibacter</taxon>
    </lineage>
</organism>
<dbReference type="PANTHER" id="PTHR44520">
    <property type="entry name" value="RESPONSE REGULATOR RCP1-RELATED"/>
    <property type="match status" value="1"/>
</dbReference>
<evidence type="ECO:0000313" key="4">
    <source>
        <dbReference type="Proteomes" id="UP000033121"/>
    </source>
</evidence>
<dbReference type="SMART" id="SM00448">
    <property type="entry name" value="REC"/>
    <property type="match status" value="1"/>
</dbReference>
<reference evidence="3 4" key="1">
    <citation type="submission" date="2015-04" db="EMBL/GenBank/DDBJ databases">
        <title>Whole genome shotgun sequence of Flavihumibacter petaseus NBRC 106054.</title>
        <authorList>
            <person name="Miyazawa S."/>
            <person name="Hosoyama A."/>
            <person name="Hashimoto M."/>
            <person name="Noguchi M."/>
            <person name="Tsuchikane K."/>
            <person name="Ohji S."/>
            <person name="Yamazoe A."/>
            <person name="Ichikawa N."/>
            <person name="Kimura A."/>
            <person name="Fujita N."/>
        </authorList>
    </citation>
    <scope>NUCLEOTIDE SEQUENCE [LARGE SCALE GENOMIC DNA]</scope>
    <source>
        <strain evidence="3 4">NBRC 106054</strain>
    </source>
</reference>
<dbReference type="SUPFAM" id="SSF52172">
    <property type="entry name" value="CheY-like"/>
    <property type="match status" value="1"/>
</dbReference>
<feature type="domain" description="Response regulatory" evidence="2">
    <location>
        <begin position="5"/>
        <end position="128"/>
    </location>
</feature>